<comment type="similarity">
    <text evidence="1">Belongs to the leucine-binding protein family.</text>
</comment>
<feature type="signal peptide" evidence="3">
    <location>
        <begin position="1"/>
        <end position="27"/>
    </location>
</feature>
<sequence>MAMGKLRGALSALTVAGAMAAGMPAHAAGNDDGKVRIGVLGDMSGVYSTGFSGRGSVAAVKMAVEDFGGEVLGEEIEVVSADHQNKADIASSTAREWIDQEGVDVILDTTNSAVALAVQQLASNKGIITMDTGSATSQLTNEACTKYGIDYGYNTQALPVGTATAIVKNGGKKWFFITADYAFGHSLEKNTAAVVKELGGSVVGQVRAPLGTNDFSSYLLQAKSSGADVIALANAGQDTTNAVRQANEFGIVSGGQALAGMLVLISDVQSLGLDTTAGLQFTVGWYWDNDDESREWTKRYLANGGTTPTFPHAALYSATTAYLNAVKAAGTDESDAVREAIGNKPIDDFFAKGGTIRDDGLLQHDMYLLKVKKADESESHWDVATVERTIPGDQAYPPLSESGCAMLKN</sequence>
<dbReference type="Gene3D" id="3.40.50.2300">
    <property type="match status" value="2"/>
</dbReference>
<dbReference type="Pfam" id="PF13458">
    <property type="entry name" value="Peripla_BP_6"/>
    <property type="match status" value="1"/>
</dbReference>
<dbReference type="PANTHER" id="PTHR30483:SF6">
    <property type="entry name" value="PERIPLASMIC BINDING PROTEIN OF ABC TRANSPORTER FOR NATURAL AMINO ACIDS"/>
    <property type="match status" value="1"/>
</dbReference>
<dbReference type="SUPFAM" id="SSF53822">
    <property type="entry name" value="Periplasmic binding protein-like I"/>
    <property type="match status" value="1"/>
</dbReference>
<gene>
    <name evidence="5" type="ORF">SADO_07402</name>
</gene>
<proteinExistence type="inferred from homology"/>
<evidence type="ECO:0000313" key="6">
    <source>
        <dbReference type="Proteomes" id="UP001460888"/>
    </source>
</evidence>
<dbReference type="EMBL" id="APND01000002">
    <property type="protein sequence ID" value="MES1929063.1"/>
    <property type="molecule type" value="Genomic_DNA"/>
</dbReference>
<name>A0ABV2B0Z6_9GAMM</name>
<feature type="chain" id="PRO_5046514286" evidence="3">
    <location>
        <begin position="28"/>
        <end position="409"/>
    </location>
</feature>
<dbReference type="Proteomes" id="UP001460888">
    <property type="component" value="Unassembled WGS sequence"/>
</dbReference>
<comment type="caution">
    <text evidence="5">The sequence shown here is derived from an EMBL/GenBank/DDBJ whole genome shotgun (WGS) entry which is preliminary data.</text>
</comment>
<evidence type="ECO:0000313" key="5">
    <source>
        <dbReference type="EMBL" id="MES1929063.1"/>
    </source>
</evidence>
<keyword evidence="2 3" id="KW-0732">Signal</keyword>
<accession>A0ABV2B0Z6</accession>
<reference evidence="5 6" key="1">
    <citation type="submission" date="2013-03" db="EMBL/GenBank/DDBJ databases">
        <title>Salinisphaera dokdonensis CL-ES53 Genome Sequencing.</title>
        <authorList>
            <person name="Li C."/>
            <person name="Lai Q."/>
            <person name="Shao Z."/>
        </authorList>
    </citation>
    <scope>NUCLEOTIDE SEQUENCE [LARGE SCALE GENOMIC DNA]</scope>
    <source>
        <strain evidence="5 6">CL-ES53</strain>
    </source>
</reference>
<organism evidence="5 6">
    <name type="scientific">Salinisphaera dokdonensis CL-ES53</name>
    <dbReference type="NCBI Taxonomy" id="1304272"/>
    <lineage>
        <taxon>Bacteria</taxon>
        <taxon>Pseudomonadati</taxon>
        <taxon>Pseudomonadota</taxon>
        <taxon>Gammaproteobacteria</taxon>
        <taxon>Salinisphaerales</taxon>
        <taxon>Salinisphaeraceae</taxon>
        <taxon>Salinisphaera</taxon>
    </lineage>
</organism>
<dbReference type="InterPro" id="IPR051010">
    <property type="entry name" value="BCAA_transport"/>
</dbReference>
<dbReference type="CDD" id="cd06327">
    <property type="entry name" value="PBP1_SBP-like"/>
    <property type="match status" value="1"/>
</dbReference>
<dbReference type="PANTHER" id="PTHR30483">
    <property type="entry name" value="LEUCINE-SPECIFIC-BINDING PROTEIN"/>
    <property type="match status" value="1"/>
</dbReference>
<protein>
    <submittedName>
        <fullName evidence="5">Leu/Ile/Val-binding protein family</fullName>
    </submittedName>
</protein>
<evidence type="ECO:0000256" key="1">
    <source>
        <dbReference type="ARBA" id="ARBA00010062"/>
    </source>
</evidence>
<keyword evidence="6" id="KW-1185">Reference proteome</keyword>
<dbReference type="InterPro" id="IPR028082">
    <property type="entry name" value="Peripla_BP_I"/>
</dbReference>
<dbReference type="InterPro" id="IPR028081">
    <property type="entry name" value="Leu-bd"/>
</dbReference>
<evidence type="ECO:0000256" key="2">
    <source>
        <dbReference type="ARBA" id="ARBA00022729"/>
    </source>
</evidence>
<evidence type="ECO:0000256" key="3">
    <source>
        <dbReference type="SAM" id="SignalP"/>
    </source>
</evidence>
<feature type="domain" description="Leucine-binding protein" evidence="4">
    <location>
        <begin position="34"/>
        <end position="374"/>
    </location>
</feature>
<evidence type="ECO:0000259" key="4">
    <source>
        <dbReference type="Pfam" id="PF13458"/>
    </source>
</evidence>